<dbReference type="EMBL" id="JBIUYY010000011">
    <property type="protein sequence ID" value="MFJ2824194.1"/>
    <property type="molecule type" value="Genomic_DNA"/>
</dbReference>
<dbReference type="NCBIfam" id="TIGR00676">
    <property type="entry name" value="fadh2"/>
    <property type="match status" value="1"/>
</dbReference>
<evidence type="ECO:0000256" key="2">
    <source>
        <dbReference type="ARBA" id="ARBA00004777"/>
    </source>
</evidence>
<keyword evidence="7 12" id="KW-0560">Oxidoreductase</keyword>
<keyword evidence="6 12" id="KW-0274">FAD</keyword>
<dbReference type="PANTHER" id="PTHR45754">
    <property type="entry name" value="METHYLENETETRAHYDROFOLATE REDUCTASE"/>
    <property type="match status" value="1"/>
</dbReference>
<evidence type="ECO:0000256" key="4">
    <source>
        <dbReference type="ARBA" id="ARBA00022605"/>
    </source>
</evidence>
<reference evidence="13 14" key="1">
    <citation type="submission" date="2024-10" db="EMBL/GenBank/DDBJ databases">
        <title>The Natural Products Discovery Center: Release of the First 8490 Sequenced Strains for Exploring Actinobacteria Biosynthetic Diversity.</title>
        <authorList>
            <person name="Kalkreuter E."/>
            <person name="Kautsar S.A."/>
            <person name="Yang D."/>
            <person name="Bader C.D."/>
            <person name="Teijaro C.N."/>
            <person name="Fluegel L."/>
            <person name="Davis C.M."/>
            <person name="Simpson J.R."/>
            <person name="Lauterbach L."/>
            <person name="Steele A.D."/>
            <person name="Gui C."/>
            <person name="Meng S."/>
            <person name="Li G."/>
            <person name="Viehrig K."/>
            <person name="Ye F."/>
            <person name="Su P."/>
            <person name="Kiefer A.F."/>
            <person name="Nichols A."/>
            <person name="Cepeda A.J."/>
            <person name="Yan W."/>
            <person name="Fan B."/>
            <person name="Jiang Y."/>
            <person name="Adhikari A."/>
            <person name="Zheng C.-J."/>
            <person name="Schuster L."/>
            <person name="Cowan T.M."/>
            <person name="Smanski M.J."/>
            <person name="Chevrette M.G."/>
            <person name="De Carvalho L.P.S."/>
            <person name="Shen B."/>
        </authorList>
    </citation>
    <scope>NUCLEOTIDE SEQUENCE [LARGE SCALE GENOMIC DNA]</scope>
    <source>
        <strain evidence="13 14">NPDC087220</strain>
    </source>
</reference>
<dbReference type="InterPro" id="IPR029041">
    <property type="entry name" value="FAD-linked_oxidoreductase-like"/>
</dbReference>
<dbReference type="CDD" id="cd00537">
    <property type="entry name" value="MTHFR"/>
    <property type="match status" value="1"/>
</dbReference>
<keyword evidence="14" id="KW-1185">Reference proteome</keyword>
<sequence>MALGTASTRTDRARTVRDLLASGDPSYSFEFWAPKTEKGERNLWDALRRIEAVAPSFVSVTYGAGGSTRGGTVKATQQIASDTTLTPVAHLTAVDHSIAELRNVIGQFADAGIRNMLAVRGDPPGDPMGPWVAHPEGVHYAADLVRLLKESGDFCVGVAAFPEMHPRSTDWDADIRHFVDKCRAGADYAITQMFFDPENYLRLRDSAEKAGCETPIIPEVMPVVAVKQLDRLPQLSNAVFPDAVKERMLAVKDDPAAVRSMGIEFATEFCARLLSEGVPGLHFITLNNSTATLEIYENLGLHKRA</sequence>
<comment type="caution">
    <text evidence="13">The sequence shown here is derived from an EMBL/GenBank/DDBJ whole genome shotgun (WGS) entry which is preliminary data.</text>
</comment>
<evidence type="ECO:0000256" key="5">
    <source>
        <dbReference type="ARBA" id="ARBA00022630"/>
    </source>
</evidence>
<evidence type="ECO:0000256" key="10">
    <source>
        <dbReference type="ARBA" id="ARBA00034478"/>
    </source>
</evidence>
<evidence type="ECO:0000313" key="14">
    <source>
        <dbReference type="Proteomes" id="UP001617351"/>
    </source>
</evidence>
<organism evidence="13 14">
    <name type="scientific">Streptomyces toxytricini</name>
    <name type="common">Actinomyces toxytricini</name>
    <dbReference type="NCBI Taxonomy" id="67369"/>
    <lineage>
        <taxon>Bacteria</taxon>
        <taxon>Bacillati</taxon>
        <taxon>Actinomycetota</taxon>
        <taxon>Actinomycetes</taxon>
        <taxon>Kitasatosporales</taxon>
        <taxon>Streptomycetaceae</taxon>
        <taxon>Streptomyces</taxon>
    </lineage>
</organism>
<gene>
    <name evidence="13" type="primary">metF</name>
    <name evidence="13" type="ORF">ACIO7M_24220</name>
</gene>
<comment type="cofactor">
    <cofactor evidence="1 12">
        <name>FAD</name>
        <dbReference type="ChEBI" id="CHEBI:57692"/>
    </cofactor>
</comment>
<evidence type="ECO:0000256" key="6">
    <source>
        <dbReference type="ARBA" id="ARBA00022827"/>
    </source>
</evidence>
<evidence type="ECO:0000256" key="3">
    <source>
        <dbReference type="ARBA" id="ARBA00006743"/>
    </source>
</evidence>
<dbReference type="GO" id="GO:0004489">
    <property type="term" value="F:methylenetetrahydrofolate reductase [NAD(P)H] activity"/>
    <property type="evidence" value="ECO:0007669"/>
    <property type="project" value="UniProtKB-EC"/>
</dbReference>
<dbReference type="InterPro" id="IPR004620">
    <property type="entry name" value="MTHF_reductase_bac"/>
</dbReference>
<evidence type="ECO:0000256" key="8">
    <source>
        <dbReference type="ARBA" id="ARBA00023027"/>
    </source>
</evidence>
<evidence type="ECO:0000256" key="1">
    <source>
        <dbReference type="ARBA" id="ARBA00001974"/>
    </source>
</evidence>
<keyword evidence="9" id="KW-0486">Methionine biosynthesis</keyword>
<name>A0ABW8ELQ4_STRT5</name>
<comment type="pathway">
    <text evidence="2 12">One-carbon metabolism; tetrahydrofolate interconversion.</text>
</comment>
<protein>
    <recommendedName>
        <fullName evidence="12">Methylenetetrahydrofolate reductase</fullName>
        <ecNumber evidence="12">1.5.1.54</ecNumber>
    </recommendedName>
</protein>
<accession>A0ABW8ELQ4</accession>
<comment type="catalytic activity">
    <reaction evidence="11">
        <text>(6S)-5-methyl-5,6,7,8-tetrahydrofolate + NAD(+) = (6R)-5,10-methylene-5,6,7,8-tetrahydrofolate + NADH + H(+)</text>
        <dbReference type="Rhea" id="RHEA:19821"/>
        <dbReference type="ChEBI" id="CHEBI:15378"/>
        <dbReference type="ChEBI" id="CHEBI:15636"/>
        <dbReference type="ChEBI" id="CHEBI:18608"/>
        <dbReference type="ChEBI" id="CHEBI:57540"/>
        <dbReference type="ChEBI" id="CHEBI:57945"/>
        <dbReference type="EC" id="1.5.1.54"/>
    </reaction>
    <physiologicalReaction direction="right-to-left" evidence="11">
        <dbReference type="Rhea" id="RHEA:19823"/>
    </physiologicalReaction>
</comment>
<keyword evidence="4" id="KW-0028">Amino-acid biosynthesis</keyword>
<comment type="similarity">
    <text evidence="3 12">Belongs to the methylenetetrahydrofolate reductase family.</text>
</comment>
<evidence type="ECO:0000256" key="12">
    <source>
        <dbReference type="RuleBase" id="RU003862"/>
    </source>
</evidence>
<evidence type="ECO:0000256" key="11">
    <source>
        <dbReference type="ARBA" id="ARBA00048628"/>
    </source>
</evidence>
<dbReference type="EC" id="1.5.1.54" evidence="12"/>
<dbReference type="InterPro" id="IPR003171">
    <property type="entry name" value="Mehydrof_redctse-like"/>
</dbReference>
<evidence type="ECO:0000256" key="9">
    <source>
        <dbReference type="ARBA" id="ARBA00023167"/>
    </source>
</evidence>
<keyword evidence="8" id="KW-0520">NAD</keyword>
<dbReference type="Gene3D" id="3.20.20.220">
    <property type="match status" value="1"/>
</dbReference>
<evidence type="ECO:0000313" key="13">
    <source>
        <dbReference type="EMBL" id="MFJ2824194.1"/>
    </source>
</evidence>
<dbReference type="PANTHER" id="PTHR45754:SF3">
    <property type="entry name" value="METHYLENETETRAHYDROFOLATE REDUCTASE (NADPH)"/>
    <property type="match status" value="1"/>
</dbReference>
<keyword evidence="5 12" id="KW-0285">Flavoprotein</keyword>
<dbReference type="Proteomes" id="UP001617351">
    <property type="component" value="Unassembled WGS sequence"/>
</dbReference>
<dbReference type="SUPFAM" id="SSF51730">
    <property type="entry name" value="FAD-linked oxidoreductase"/>
    <property type="match status" value="1"/>
</dbReference>
<dbReference type="Pfam" id="PF02219">
    <property type="entry name" value="MTHFR"/>
    <property type="match status" value="1"/>
</dbReference>
<proteinExistence type="inferred from homology"/>
<dbReference type="RefSeq" id="WP_365515076.1">
    <property type="nucleotide sequence ID" value="NZ_JBFANW010000575.1"/>
</dbReference>
<comment type="pathway">
    <text evidence="10">Amino-acid biosynthesis; L-methionine biosynthesis via de novo pathway.</text>
</comment>
<evidence type="ECO:0000256" key="7">
    <source>
        <dbReference type="ARBA" id="ARBA00023002"/>
    </source>
</evidence>